<feature type="transmembrane region" description="Helical" evidence="6">
    <location>
        <begin position="68"/>
        <end position="84"/>
    </location>
</feature>
<dbReference type="eggNOG" id="COG2119">
    <property type="taxonomic scope" value="Bacteria"/>
</dbReference>
<evidence type="ECO:0000256" key="5">
    <source>
        <dbReference type="ARBA" id="ARBA00023136"/>
    </source>
</evidence>
<evidence type="ECO:0000256" key="3">
    <source>
        <dbReference type="ARBA" id="ARBA00022692"/>
    </source>
</evidence>
<keyword evidence="4 6" id="KW-1133">Transmembrane helix</keyword>
<comment type="caution">
    <text evidence="6">Lacks conserved residue(s) required for the propagation of feature annotation.</text>
</comment>
<dbReference type="Pfam" id="PF01169">
    <property type="entry name" value="GDT1"/>
    <property type="match status" value="2"/>
</dbReference>
<dbReference type="AlphaFoldDB" id="A0A075JD83"/>
<organism evidence="7 8">
    <name type="scientific">Dermacoccus nishinomiyaensis</name>
    <dbReference type="NCBI Taxonomy" id="1274"/>
    <lineage>
        <taxon>Bacteria</taxon>
        <taxon>Bacillati</taxon>
        <taxon>Actinomycetota</taxon>
        <taxon>Actinomycetes</taxon>
        <taxon>Micrococcales</taxon>
        <taxon>Dermacoccaceae</taxon>
        <taxon>Dermacoccus</taxon>
    </lineage>
</organism>
<evidence type="ECO:0000256" key="2">
    <source>
        <dbReference type="ARBA" id="ARBA00009190"/>
    </source>
</evidence>
<dbReference type="GO" id="GO:0046873">
    <property type="term" value="F:metal ion transmembrane transporter activity"/>
    <property type="evidence" value="ECO:0007669"/>
    <property type="project" value="InterPro"/>
</dbReference>
<dbReference type="GeneID" id="41839968"/>
<dbReference type="RefSeq" id="WP_006946987.1">
    <property type="nucleotide sequence ID" value="NZ_CP008889.1"/>
</dbReference>
<dbReference type="Proteomes" id="UP000027986">
    <property type="component" value="Chromosome"/>
</dbReference>
<feature type="transmembrane region" description="Helical" evidence="6">
    <location>
        <begin position="182"/>
        <end position="206"/>
    </location>
</feature>
<dbReference type="GO" id="GO:0016020">
    <property type="term" value="C:membrane"/>
    <property type="evidence" value="ECO:0007669"/>
    <property type="project" value="UniProtKB-SubCell"/>
</dbReference>
<evidence type="ECO:0000256" key="6">
    <source>
        <dbReference type="RuleBase" id="RU365102"/>
    </source>
</evidence>
<sequence>MDLALALTVFATLFLVELPDKTFIATLVLATKYRPLYVWIGVASAFAVQTVVAVLFGRALTLLPEKPVHAVVALLFLVAGFVLIKGAKEADEGEAEAEEEFGAKAKPAEGLKAIGASFLILFLAEWGDLSQLATAGFVARGGNPWLVGLSAFLALALVSALGAVAGKALLKRLSLSAIRTAGGVVCLLFAALMVAALAGVEFPAWVPV</sequence>
<evidence type="ECO:0000313" key="7">
    <source>
        <dbReference type="EMBL" id="AIF39914.1"/>
    </source>
</evidence>
<feature type="transmembrane region" description="Helical" evidence="6">
    <location>
        <begin position="35"/>
        <end position="56"/>
    </location>
</feature>
<feature type="transmembrane region" description="Helical" evidence="6">
    <location>
        <begin position="145"/>
        <end position="170"/>
    </location>
</feature>
<dbReference type="InterPro" id="IPR001727">
    <property type="entry name" value="GDT1-like"/>
</dbReference>
<accession>A0A075JD83</accession>
<dbReference type="EMBL" id="CP008889">
    <property type="protein sequence ID" value="AIF39914.1"/>
    <property type="molecule type" value="Genomic_DNA"/>
</dbReference>
<reference evidence="7 8" key="1">
    <citation type="submission" date="2014-07" db="EMBL/GenBank/DDBJ databases">
        <title>Genome Sequencing of Dermacoccus nishinomiyaensis.</title>
        <authorList>
            <person name="Hong K.W."/>
            <person name="Chan K.G."/>
        </authorList>
    </citation>
    <scope>NUCLEOTIDE SEQUENCE [LARGE SCALE GENOMIC DNA]</scope>
    <source>
        <strain evidence="7 8">M25</strain>
    </source>
</reference>
<name>A0A075JD83_9MICO</name>
<keyword evidence="5 6" id="KW-0472">Membrane</keyword>
<comment type="subcellular location">
    <subcellularLocation>
        <location evidence="1 6">Membrane</location>
        <topology evidence="1 6">Multi-pass membrane protein</topology>
    </subcellularLocation>
</comment>
<dbReference type="PANTHER" id="PTHR12608">
    <property type="entry name" value="TRANSMEMBRANE PROTEIN HTP-1 RELATED"/>
    <property type="match status" value="1"/>
</dbReference>
<comment type="similarity">
    <text evidence="2 6">Belongs to the GDT1 family.</text>
</comment>
<dbReference type="HOGENOM" id="CLU_040186_2_2_11"/>
<evidence type="ECO:0000256" key="4">
    <source>
        <dbReference type="ARBA" id="ARBA00022989"/>
    </source>
</evidence>
<gene>
    <name evidence="7" type="ORF">HX89_01755</name>
</gene>
<proteinExistence type="inferred from homology"/>
<keyword evidence="8" id="KW-1185">Reference proteome</keyword>
<dbReference type="OrthoDB" id="5188730at2"/>
<evidence type="ECO:0000313" key="8">
    <source>
        <dbReference type="Proteomes" id="UP000027986"/>
    </source>
</evidence>
<dbReference type="KEGG" id="dni:HX89_01755"/>
<keyword evidence="3 6" id="KW-0812">Transmembrane</keyword>
<evidence type="ECO:0000256" key="1">
    <source>
        <dbReference type="ARBA" id="ARBA00004141"/>
    </source>
</evidence>
<protein>
    <recommendedName>
        <fullName evidence="6">GDT1 family protein</fullName>
    </recommendedName>
</protein>
<dbReference type="PANTHER" id="PTHR12608:SF1">
    <property type="entry name" value="TRANSMEMBRANE PROTEIN 165"/>
    <property type="match status" value="1"/>
</dbReference>